<dbReference type="STRING" id="3641.A0A061DTQ1"/>
<dbReference type="Gramene" id="EOX93363">
    <property type="protein sequence ID" value="EOX93363"/>
    <property type="gene ID" value="TCM_002205"/>
</dbReference>
<evidence type="ECO:0000256" key="1">
    <source>
        <dbReference type="SAM" id="MobiDB-lite"/>
    </source>
</evidence>
<gene>
    <name evidence="2" type="ORF">TCM_002205</name>
</gene>
<dbReference type="PANTHER" id="PTHR31903">
    <property type="entry name" value="F12F1.11-RELATED"/>
    <property type="match status" value="1"/>
</dbReference>
<feature type="compositionally biased region" description="Basic residues" evidence="1">
    <location>
        <begin position="1"/>
        <end position="10"/>
    </location>
</feature>
<dbReference type="InParanoid" id="A0A061DTQ1"/>
<proteinExistence type="predicted"/>
<evidence type="ECO:0000313" key="2">
    <source>
        <dbReference type="EMBL" id="EOX93363.1"/>
    </source>
</evidence>
<dbReference type="AlphaFoldDB" id="A0A061DTQ1"/>
<dbReference type="HOGENOM" id="CLU_073196_1_0_1"/>
<feature type="region of interest" description="Disordered" evidence="1">
    <location>
        <begin position="1"/>
        <end position="20"/>
    </location>
</feature>
<organism evidence="2 3">
    <name type="scientific">Theobroma cacao</name>
    <name type="common">Cacao</name>
    <name type="synonym">Cocoa</name>
    <dbReference type="NCBI Taxonomy" id="3641"/>
    <lineage>
        <taxon>Eukaryota</taxon>
        <taxon>Viridiplantae</taxon>
        <taxon>Streptophyta</taxon>
        <taxon>Embryophyta</taxon>
        <taxon>Tracheophyta</taxon>
        <taxon>Spermatophyta</taxon>
        <taxon>Magnoliopsida</taxon>
        <taxon>eudicotyledons</taxon>
        <taxon>Gunneridae</taxon>
        <taxon>Pentapetalae</taxon>
        <taxon>rosids</taxon>
        <taxon>malvids</taxon>
        <taxon>Malvales</taxon>
        <taxon>Malvaceae</taxon>
        <taxon>Byttnerioideae</taxon>
        <taxon>Theobroma</taxon>
    </lineage>
</organism>
<accession>A0A061DTQ1</accession>
<evidence type="ECO:0000313" key="3">
    <source>
        <dbReference type="Proteomes" id="UP000026915"/>
    </source>
</evidence>
<protein>
    <submittedName>
        <fullName evidence="2">Uncharacterized protein</fullName>
    </submittedName>
</protein>
<dbReference type="PANTHER" id="PTHR31903:SF12">
    <property type="match status" value="1"/>
</dbReference>
<dbReference type="OMA" id="ACSMENN"/>
<sequence length="207" mass="23612">MKKLYSKGKVHPSPPPPPPTITDHLSLLPTTILSLTTALSLEDKEVLAYLISCCSFYATNNNNFPNHRGTTSKSIIDVGGDNKEHDPMFKCNCFGCYMCFWARWDTSPNRQLIHEIIEAYEEGLFQEKKQGKKNKKGKRKRICIPDAKHGNDQGSFGKRLVNLNEQLKFVEMNCRGGEEGEVEFERGSIRKIVSFIEDSIWGVWNRN</sequence>
<keyword evidence="3" id="KW-1185">Reference proteome</keyword>
<dbReference type="EMBL" id="CM001879">
    <property type="protein sequence ID" value="EOX93363.1"/>
    <property type="molecule type" value="Genomic_DNA"/>
</dbReference>
<dbReference type="eggNOG" id="ENOG502RZYD">
    <property type="taxonomic scope" value="Eukaryota"/>
</dbReference>
<reference evidence="2 3" key="1">
    <citation type="journal article" date="2013" name="Genome Biol.">
        <title>The genome sequence of the most widely cultivated cacao type and its use to identify candidate genes regulating pod color.</title>
        <authorList>
            <person name="Motamayor J.C."/>
            <person name="Mockaitis K."/>
            <person name="Schmutz J."/>
            <person name="Haiminen N."/>
            <person name="Iii D.L."/>
            <person name="Cornejo O."/>
            <person name="Findley S.D."/>
            <person name="Zheng P."/>
            <person name="Utro F."/>
            <person name="Royaert S."/>
            <person name="Saski C."/>
            <person name="Jenkins J."/>
            <person name="Podicheti R."/>
            <person name="Zhao M."/>
            <person name="Scheffler B.E."/>
            <person name="Stack J.C."/>
            <person name="Feltus F.A."/>
            <person name="Mustiga G.M."/>
            <person name="Amores F."/>
            <person name="Phillips W."/>
            <person name="Marelli J.P."/>
            <person name="May G.D."/>
            <person name="Shapiro H."/>
            <person name="Ma J."/>
            <person name="Bustamante C.D."/>
            <person name="Schnell R.J."/>
            <person name="Main D."/>
            <person name="Gilbert D."/>
            <person name="Parida L."/>
            <person name="Kuhn D.N."/>
        </authorList>
    </citation>
    <scope>NUCLEOTIDE SEQUENCE [LARGE SCALE GENOMIC DNA]</scope>
    <source>
        <strain evidence="3">cv. Matina 1-6</strain>
    </source>
</reference>
<dbReference type="Proteomes" id="UP000026915">
    <property type="component" value="Chromosome 1"/>
</dbReference>
<name>A0A061DTQ1_THECC</name>